<name>A0A9P6UTR5_9FUNG</name>
<proteinExistence type="predicted"/>
<gene>
    <name evidence="1" type="ORF">BGZ99_005367</name>
</gene>
<evidence type="ECO:0000313" key="2">
    <source>
        <dbReference type="Proteomes" id="UP000738325"/>
    </source>
</evidence>
<organism evidence="1 2">
    <name type="scientific">Dissophora globulifera</name>
    <dbReference type="NCBI Taxonomy" id="979702"/>
    <lineage>
        <taxon>Eukaryota</taxon>
        <taxon>Fungi</taxon>
        <taxon>Fungi incertae sedis</taxon>
        <taxon>Mucoromycota</taxon>
        <taxon>Mortierellomycotina</taxon>
        <taxon>Mortierellomycetes</taxon>
        <taxon>Mortierellales</taxon>
        <taxon>Mortierellaceae</taxon>
        <taxon>Dissophora</taxon>
    </lineage>
</organism>
<keyword evidence="2" id="KW-1185">Reference proteome</keyword>
<accession>A0A9P6UTR5</accession>
<comment type="caution">
    <text evidence="1">The sequence shown here is derived from an EMBL/GenBank/DDBJ whole genome shotgun (WGS) entry which is preliminary data.</text>
</comment>
<dbReference type="OrthoDB" id="29023at2759"/>
<reference evidence="1" key="1">
    <citation type="journal article" date="2020" name="Fungal Divers.">
        <title>Resolving the Mortierellaceae phylogeny through synthesis of multi-gene phylogenetics and phylogenomics.</title>
        <authorList>
            <person name="Vandepol N."/>
            <person name="Liber J."/>
            <person name="Desiro A."/>
            <person name="Na H."/>
            <person name="Kennedy M."/>
            <person name="Barry K."/>
            <person name="Grigoriev I.V."/>
            <person name="Miller A.N."/>
            <person name="O'Donnell K."/>
            <person name="Stajich J.E."/>
            <person name="Bonito G."/>
        </authorList>
    </citation>
    <scope>NUCLEOTIDE SEQUENCE</scope>
    <source>
        <strain evidence="1">REB-010B</strain>
    </source>
</reference>
<dbReference type="Proteomes" id="UP000738325">
    <property type="component" value="Unassembled WGS sequence"/>
</dbReference>
<protein>
    <submittedName>
        <fullName evidence="1">Uncharacterized protein</fullName>
    </submittedName>
</protein>
<dbReference type="AlphaFoldDB" id="A0A9P6UTR5"/>
<sequence>MAELKRECVVNFLSVPIAFEKSSELIHRGIAECFQLSMFVAIITVRNIAELSASLSSSFSVYPESFFTAVLVHDGCSAAADAVYADARMRNAGGLAQSCVRNTSNGSIPQ</sequence>
<dbReference type="EMBL" id="JAAAIP010000345">
    <property type="protein sequence ID" value="KAG0318904.1"/>
    <property type="molecule type" value="Genomic_DNA"/>
</dbReference>
<evidence type="ECO:0000313" key="1">
    <source>
        <dbReference type="EMBL" id="KAG0318904.1"/>
    </source>
</evidence>